<evidence type="ECO:0000313" key="2">
    <source>
        <dbReference type="EMBL" id="KAG4415269.1"/>
    </source>
</evidence>
<dbReference type="InterPro" id="IPR021858">
    <property type="entry name" value="Fun_TF"/>
</dbReference>
<organism evidence="2 3">
    <name type="scientific">Cadophora malorum</name>
    <dbReference type="NCBI Taxonomy" id="108018"/>
    <lineage>
        <taxon>Eukaryota</taxon>
        <taxon>Fungi</taxon>
        <taxon>Dikarya</taxon>
        <taxon>Ascomycota</taxon>
        <taxon>Pezizomycotina</taxon>
        <taxon>Leotiomycetes</taxon>
        <taxon>Helotiales</taxon>
        <taxon>Ploettnerulaceae</taxon>
        <taxon>Cadophora</taxon>
    </lineage>
</organism>
<keyword evidence="1" id="KW-1133">Transmembrane helix</keyword>
<accession>A0A8H7T8D5</accession>
<sequence>MQRIHISHQAIFSFAAIFFGKQHRQARITNMGFDLYGMVLQRLNKALSDPAYNTNDDLIYAVVTLSIMEMFISTGAGNHLKHMEGLERLLALRDHSSPCTLETAELYRSLRQMTLYPALRTRRASILARPEWKKQLREHVDSHDRLMQQELFDVLADCTVVIASRERIFSDPEKTPGTNRLGIIKLKEEALVLLDHLYSWRDRWDNDEEHEVTERPLSDNSLDPLGTDLQTDILPFDTTLEYLDDFSAITVMLYNIALIYVLHILALLTSPASPDQPKELSSTPPLQPAHTTKENILKDPLHLPNIWSSPLATDQSPNPLSPYILAQRAPILDICRSVPYHLIDSHRASSSTLHWALATIWIKLRGEESVVGRWVERVVRERNPLLVRTMRTLAQ</sequence>
<dbReference type="PANTHER" id="PTHR38111:SF2">
    <property type="entry name" value="FINGER DOMAIN PROTEIN, PUTATIVE (AFU_ORTHOLOGUE AFUA_1G01560)-RELATED"/>
    <property type="match status" value="1"/>
</dbReference>
<evidence type="ECO:0000256" key="1">
    <source>
        <dbReference type="SAM" id="Phobius"/>
    </source>
</evidence>
<feature type="transmembrane region" description="Helical" evidence="1">
    <location>
        <begin position="246"/>
        <end position="268"/>
    </location>
</feature>
<proteinExistence type="predicted"/>
<name>A0A8H7T8D5_9HELO</name>
<dbReference type="EMBL" id="JAFJYH010000228">
    <property type="protein sequence ID" value="KAG4415269.1"/>
    <property type="molecule type" value="Genomic_DNA"/>
</dbReference>
<dbReference type="Pfam" id="PF11951">
    <property type="entry name" value="Fungal_trans_2"/>
    <property type="match status" value="1"/>
</dbReference>
<gene>
    <name evidence="2" type="ORF">IFR04_011576</name>
</gene>
<keyword evidence="1" id="KW-0472">Membrane</keyword>
<evidence type="ECO:0008006" key="4">
    <source>
        <dbReference type="Google" id="ProtNLM"/>
    </source>
</evidence>
<dbReference type="PANTHER" id="PTHR38111">
    <property type="entry name" value="ZN(2)-C6 FUNGAL-TYPE DOMAIN-CONTAINING PROTEIN-RELATED"/>
    <property type="match status" value="1"/>
</dbReference>
<comment type="caution">
    <text evidence="2">The sequence shown here is derived from an EMBL/GenBank/DDBJ whole genome shotgun (WGS) entry which is preliminary data.</text>
</comment>
<keyword evidence="1" id="KW-0812">Transmembrane</keyword>
<dbReference type="OrthoDB" id="5126878at2759"/>
<dbReference type="Proteomes" id="UP000664132">
    <property type="component" value="Unassembled WGS sequence"/>
</dbReference>
<dbReference type="AlphaFoldDB" id="A0A8H7T8D5"/>
<protein>
    <recommendedName>
        <fullName evidence="4">Transcription factor domain-containing protein</fullName>
    </recommendedName>
</protein>
<reference evidence="2" key="1">
    <citation type="submission" date="2021-02" db="EMBL/GenBank/DDBJ databases">
        <title>Genome sequence Cadophora malorum strain M34.</title>
        <authorList>
            <person name="Stefanovic E."/>
            <person name="Vu D."/>
            <person name="Scully C."/>
            <person name="Dijksterhuis J."/>
            <person name="Roader J."/>
            <person name="Houbraken J."/>
        </authorList>
    </citation>
    <scope>NUCLEOTIDE SEQUENCE</scope>
    <source>
        <strain evidence="2">M34</strain>
    </source>
</reference>
<dbReference type="InterPro" id="IPR053178">
    <property type="entry name" value="Osmoadaptation_assoc"/>
</dbReference>
<evidence type="ECO:0000313" key="3">
    <source>
        <dbReference type="Proteomes" id="UP000664132"/>
    </source>
</evidence>
<keyword evidence="3" id="KW-1185">Reference proteome</keyword>